<dbReference type="AlphaFoldDB" id="A0A7X1AZ75"/>
<protein>
    <submittedName>
        <fullName evidence="3">Uncharacterized protein</fullName>
    </submittedName>
</protein>
<evidence type="ECO:0000256" key="1">
    <source>
        <dbReference type="SAM" id="MobiDB-lite"/>
    </source>
</evidence>
<organism evidence="3 4">
    <name type="scientific">Puniceicoccus vermicola</name>
    <dbReference type="NCBI Taxonomy" id="388746"/>
    <lineage>
        <taxon>Bacteria</taxon>
        <taxon>Pseudomonadati</taxon>
        <taxon>Verrucomicrobiota</taxon>
        <taxon>Opitutia</taxon>
        <taxon>Puniceicoccales</taxon>
        <taxon>Puniceicoccaceae</taxon>
        <taxon>Puniceicoccus</taxon>
    </lineage>
</organism>
<comment type="caution">
    <text evidence="3">The sequence shown here is derived from an EMBL/GenBank/DDBJ whole genome shotgun (WGS) entry which is preliminary data.</text>
</comment>
<gene>
    <name evidence="3" type="ORF">H5P30_11910</name>
</gene>
<dbReference type="Proteomes" id="UP000525652">
    <property type="component" value="Unassembled WGS sequence"/>
</dbReference>
<evidence type="ECO:0000256" key="2">
    <source>
        <dbReference type="SAM" id="Phobius"/>
    </source>
</evidence>
<dbReference type="RefSeq" id="WP_185693166.1">
    <property type="nucleotide sequence ID" value="NZ_JACHVA010000092.1"/>
</dbReference>
<feature type="region of interest" description="Disordered" evidence="1">
    <location>
        <begin position="30"/>
        <end position="51"/>
    </location>
</feature>
<reference evidence="3 4" key="1">
    <citation type="submission" date="2020-07" db="EMBL/GenBank/DDBJ databases">
        <authorList>
            <person name="Feng X."/>
        </authorList>
    </citation>
    <scope>NUCLEOTIDE SEQUENCE [LARGE SCALE GENOMIC DNA]</scope>
    <source>
        <strain evidence="3 4">JCM14086</strain>
    </source>
</reference>
<keyword evidence="2" id="KW-1133">Transmembrane helix</keyword>
<evidence type="ECO:0000313" key="4">
    <source>
        <dbReference type="Proteomes" id="UP000525652"/>
    </source>
</evidence>
<accession>A0A7X1AZ75</accession>
<name>A0A7X1AZ75_9BACT</name>
<sequence>MESILNFLLLAGFLFVVLLFVAYLYVRSHQAKDQRTENGEKNSKETSGPRD</sequence>
<keyword evidence="2" id="KW-0812">Transmembrane</keyword>
<feature type="transmembrane region" description="Helical" evidence="2">
    <location>
        <begin position="6"/>
        <end position="26"/>
    </location>
</feature>
<keyword evidence="2" id="KW-0472">Membrane</keyword>
<dbReference type="EMBL" id="JACHVA010000092">
    <property type="protein sequence ID" value="MBC2602484.1"/>
    <property type="molecule type" value="Genomic_DNA"/>
</dbReference>
<proteinExistence type="predicted"/>
<evidence type="ECO:0000313" key="3">
    <source>
        <dbReference type="EMBL" id="MBC2602484.1"/>
    </source>
</evidence>
<keyword evidence="4" id="KW-1185">Reference proteome</keyword>